<evidence type="ECO:0000256" key="1">
    <source>
        <dbReference type="ARBA" id="ARBA00004651"/>
    </source>
</evidence>
<evidence type="ECO:0000256" key="9">
    <source>
        <dbReference type="SAM" id="Phobius"/>
    </source>
</evidence>
<keyword evidence="3" id="KW-1003">Cell membrane</keyword>
<evidence type="ECO:0000313" key="12">
    <source>
        <dbReference type="Proteomes" id="UP000185895"/>
    </source>
</evidence>
<dbReference type="OrthoDB" id="4045at2"/>
<protein>
    <recommendedName>
        <fullName evidence="10">MotA/TolQ/ExbB proton channel domain-containing protein</fullName>
    </recommendedName>
</protein>
<keyword evidence="7 9" id="KW-0472">Membrane</keyword>
<dbReference type="AlphaFoldDB" id="A0A1E7RD58"/>
<comment type="similarity">
    <text evidence="8">Belongs to the exbB/tolQ family.</text>
</comment>
<dbReference type="STRING" id="1262585.BJI46_01840"/>
<keyword evidence="12" id="KW-1185">Reference proteome</keyword>
<keyword evidence="5 8" id="KW-0653">Protein transport</keyword>
<dbReference type="PANTHER" id="PTHR30625:SF15">
    <property type="entry name" value="BIOPOLYMER TRANSPORT PROTEIN EXBB"/>
    <property type="match status" value="1"/>
</dbReference>
<dbReference type="InterPro" id="IPR050790">
    <property type="entry name" value="ExbB/TolQ_transport"/>
</dbReference>
<dbReference type="GO" id="GO:0017038">
    <property type="term" value="P:protein import"/>
    <property type="evidence" value="ECO:0007669"/>
    <property type="project" value="TreeGrafter"/>
</dbReference>
<reference evidence="11 12" key="1">
    <citation type="submission" date="2016-09" db="EMBL/GenBank/DDBJ databases">
        <authorList>
            <person name="Capua I."/>
            <person name="De Benedictis P."/>
            <person name="Joannis T."/>
            <person name="Lombin L.H."/>
            <person name="Cattoli G."/>
        </authorList>
    </citation>
    <scope>NUCLEOTIDE SEQUENCE [LARGE SCALE GENOMIC DNA]</scope>
    <source>
        <strain evidence="11 12">ANC 4671</strain>
    </source>
</reference>
<dbReference type="PANTHER" id="PTHR30625">
    <property type="entry name" value="PROTEIN TOLQ"/>
    <property type="match status" value="1"/>
</dbReference>
<dbReference type="RefSeq" id="WP_070069341.1">
    <property type="nucleotide sequence ID" value="NZ_MKKK01000012.1"/>
</dbReference>
<feature type="transmembrane region" description="Helical" evidence="9">
    <location>
        <begin position="100"/>
        <end position="123"/>
    </location>
</feature>
<dbReference type="GO" id="GO:0005886">
    <property type="term" value="C:plasma membrane"/>
    <property type="evidence" value="ECO:0007669"/>
    <property type="project" value="UniProtKB-SubCell"/>
</dbReference>
<evidence type="ECO:0000259" key="10">
    <source>
        <dbReference type="Pfam" id="PF01618"/>
    </source>
</evidence>
<keyword evidence="4 9" id="KW-0812">Transmembrane</keyword>
<dbReference type="InterPro" id="IPR002898">
    <property type="entry name" value="MotA_ExbB_proton_chnl"/>
</dbReference>
<evidence type="ECO:0000256" key="6">
    <source>
        <dbReference type="ARBA" id="ARBA00022989"/>
    </source>
</evidence>
<comment type="subcellular location">
    <subcellularLocation>
        <location evidence="1">Cell membrane</location>
        <topology evidence="1">Multi-pass membrane protein</topology>
    </subcellularLocation>
    <subcellularLocation>
        <location evidence="8">Membrane</location>
        <topology evidence="8">Multi-pass membrane protein</topology>
    </subcellularLocation>
</comment>
<organism evidence="11 12">
    <name type="scientific">Acinetobacter qingfengensis</name>
    <dbReference type="NCBI Taxonomy" id="1262585"/>
    <lineage>
        <taxon>Bacteria</taxon>
        <taxon>Pseudomonadati</taxon>
        <taxon>Pseudomonadota</taxon>
        <taxon>Gammaproteobacteria</taxon>
        <taxon>Moraxellales</taxon>
        <taxon>Moraxellaceae</taxon>
        <taxon>Acinetobacter</taxon>
    </lineage>
</organism>
<dbReference type="Proteomes" id="UP000185895">
    <property type="component" value="Unassembled WGS sequence"/>
</dbReference>
<feature type="transmembrane region" description="Helical" evidence="9">
    <location>
        <begin position="12"/>
        <end position="34"/>
    </location>
</feature>
<gene>
    <name evidence="11" type="ORF">BJI46_01840</name>
</gene>
<proteinExistence type="inferred from homology"/>
<evidence type="ECO:0000256" key="5">
    <source>
        <dbReference type="ARBA" id="ARBA00022927"/>
    </source>
</evidence>
<accession>A0A1E7RD58</accession>
<name>A0A1E7RD58_9GAMM</name>
<sequence>MNADLVHNIIFYIMYASLVLLCIIFVERAIYFAYTLKQSRMINDAVEKNTLGTLSENQEKNPVYQMIVPFLKSTPRSENERADLLEKQYLQSKGLLNRGIWILETIVTAAPLLGLLGTILGIIDTFSALAASGVSDPSKVSAGMGTALYATGLGIAIALVALVANNFLGSRMEKITEMFKVLLINVDKGQQATYSNTKTKMADEKQYA</sequence>
<keyword evidence="2 8" id="KW-0813">Transport</keyword>
<evidence type="ECO:0000256" key="3">
    <source>
        <dbReference type="ARBA" id="ARBA00022475"/>
    </source>
</evidence>
<comment type="caution">
    <text evidence="11">The sequence shown here is derived from an EMBL/GenBank/DDBJ whole genome shotgun (WGS) entry which is preliminary data.</text>
</comment>
<evidence type="ECO:0000256" key="7">
    <source>
        <dbReference type="ARBA" id="ARBA00023136"/>
    </source>
</evidence>
<evidence type="ECO:0000256" key="8">
    <source>
        <dbReference type="RuleBase" id="RU004057"/>
    </source>
</evidence>
<keyword evidence="6 9" id="KW-1133">Transmembrane helix</keyword>
<dbReference type="Pfam" id="PF01618">
    <property type="entry name" value="MotA_ExbB"/>
    <property type="match status" value="1"/>
</dbReference>
<feature type="domain" description="MotA/TolQ/ExbB proton channel" evidence="10">
    <location>
        <begin position="78"/>
        <end position="179"/>
    </location>
</feature>
<evidence type="ECO:0000256" key="2">
    <source>
        <dbReference type="ARBA" id="ARBA00022448"/>
    </source>
</evidence>
<evidence type="ECO:0000313" key="11">
    <source>
        <dbReference type="EMBL" id="OEY97192.1"/>
    </source>
</evidence>
<feature type="transmembrane region" description="Helical" evidence="9">
    <location>
        <begin position="143"/>
        <end position="168"/>
    </location>
</feature>
<evidence type="ECO:0000256" key="4">
    <source>
        <dbReference type="ARBA" id="ARBA00022692"/>
    </source>
</evidence>
<dbReference type="EMBL" id="MKKK01000012">
    <property type="protein sequence ID" value="OEY97192.1"/>
    <property type="molecule type" value="Genomic_DNA"/>
</dbReference>